<reference evidence="9 10" key="1">
    <citation type="submission" date="2024-11" db="EMBL/GenBank/DDBJ databases">
        <title>Adaptive evolution of stress response genes in parasites aligns with host niche diversity.</title>
        <authorList>
            <person name="Hahn C."/>
            <person name="Resl P."/>
        </authorList>
    </citation>
    <scope>NUCLEOTIDE SEQUENCE [LARGE SCALE GENOMIC DNA]</scope>
    <source>
        <strain evidence="9">EGGRZ-B1_66</strain>
        <tissue evidence="9">Body</tissue>
    </source>
</reference>
<dbReference type="SUPFAM" id="SSF140427">
    <property type="entry name" value="VPS28 C-terminal domain-like"/>
    <property type="match status" value="1"/>
</dbReference>
<gene>
    <name evidence="9" type="primary">VPS28</name>
    <name evidence="9" type="ORF">Ciccas_002745</name>
</gene>
<dbReference type="Pfam" id="PF03997">
    <property type="entry name" value="VPS28"/>
    <property type="match status" value="1"/>
</dbReference>
<dbReference type="SUPFAM" id="SSF140111">
    <property type="entry name" value="Endosomal sorting complex assembly domain"/>
    <property type="match status" value="1"/>
</dbReference>
<evidence type="ECO:0000256" key="1">
    <source>
        <dbReference type="ARBA" id="ARBA00004177"/>
    </source>
</evidence>
<comment type="caution">
    <text evidence="9">The sequence shown here is derived from an EMBL/GenBank/DDBJ whole genome shotgun (WGS) entry which is preliminary data.</text>
</comment>
<keyword evidence="10" id="KW-1185">Reference proteome</keyword>
<evidence type="ECO:0000256" key="3">
    <source>
        <dbReference type="ARBA" id="ARBA00022753"/>
    </source>
</evidence>
<dbReference type="PROSITE" id="PS51310">
    <property type="entry name" value="VPS28_C"/>
    <property type="match status" value="1"/>
</dbReference>
<dbReference type="PROSITE" id="PS51313">
    <property type="entry name" value="VPS28_N"/>
    <property type="match status" value="1"/>
</dbReference>
<dbReference type="Proteomes" id="UP001626550">
    <property type="component" value="Unassembled WGS sequence"/>
</dbReference>
<dbReference type="AlphaFoldDB" id="A0ABD2QGE1"/>
<evidence type="ECO:0000256" key="2">
    <source>
        <dbReference type="ARBA" id="ARBA00022448"/>
    </source>
</evidence>
<evidence type="ECO:0000256" key="6">
    <source>
        <dbReference type="PROSITE-ProRule" id="PRU00642"/>
    </source>
</evidence>
<feature type="domain" description="VPS28 C-terminal" evidence="7">
    <location>
        <begin position="124"/>
        <end position="220"/>
    </location>
</feature>
<dbReference type="PANTHER" id="PTHR12937:SF0">
    <property type="entry name" value="VACUOLAR PROTEIN SORTING-ASSOCIATED PROTEIN 28 HOMOLOG"/>
    <property type="match status" value="1"/>
</dbReference>
<comment type="function">
    <text evidence="5">Component of the ESCRT-I complex (endosomal sorting complex required for transport I), a regulator of vesicular trafficking process.</text>
</comment>
<dbReference type="FunFam" id="1.20.120.1130:FF:000001">
    <property type="entry name" value="Vacuolar protein sorting-associated protein 28 homolog"/>
    <property type="match status" value="1"/>
</dbReference>
<dbReference type="InterPro" id="IPR017899">
    <property type="entry name" value="VPS28_C"/>
</dbReference>
<evidence type="ECO:0000259" key="8">
    <source>
        <dbReference type="PROSITE" id="PS51313"/>
    </source>
</evidence>
<comment type="subcellular location">
    <subcellularLocation>
        <location evidence="1">Endosome</location>
    </subcellularLocation>
</comment>
<protein>
    <recommendedName>
        <fullName evidence="5">Vacuolar protein sorting-associated protein 28 homolog</fullName>
    </recommendedName>
</protein>
<evidence type="ECO:0000313" key="9">
    <source>
        <dbReference type="EMBL" id="KAL3318599.1"/>
    </source>
</evidence>
<keyword evidence="3 5" id="KW-0967">Endosome</keyword>
<dbReference type="InterPro" id="IPR007143">
    <property type="entry name" value="Vps28"/>
</dbReference>
<dbReference type="InterPro" id="IPR038358">
    <property type="entry name" value="VPS28_N_sf"/>
</dbReference>
<dbReference type="EMBL" id="JBJKFK010000225">
    <property type="protein sequence ID" value="KAL3318599.1"/>
    <property type="molecule type" value="Genomic_DNA"/>
</dbReference>
<evidence type="ECO:0000313" key="10">
    <source>
        <dbReference type="Proteomes" id="UP001626550"/>
    </source>
</evidence>
<proteinExistence type="inferred from homology"/>
<dbReference type="InterPro" id="IPR017898">
    <property type="entry name" value="VPS28_N"/>
</dbReference>
<dbReference type="Gene3D" id="1.20.1440.200">
    <property type="match status" value="1"/>
</dbReference>
<dbReference type="InterPro" id="IPR037202">
    <property type="entry name" value="ESCRT_assembly_dom"/>
</dbReference>
<dbReference type="Gene3D" id="1.20.120.1130">
    <property type="match status" value="1"/>
</dbReference>
<name>A0ABD2QGE1_9PLAT</name>
<sequence length="222" mass="25997">MDRSVLLEEVRFSKNAREREHLDNLSELYAAINSLNWLEKVYIKDYINPQEYTGACSKLLVQLKAAFKQVQGSEYKNIESFMMAYRMDCRAALERIKEDRPITIKDNKGNTSKTIAESVSVRFLFRFIQSISPQLFITVMDKLRLEIKANDELQPELRELYETISRLSIIPSDFEGKEKIRSWLNKLSEMDASDELSPSEVRQLLFDLESSYNSFNRFLHNS</sequence>
<keyword evidence="2 5" id="KW-0813">Transport</keyword>
<dbReference type="GO" id="GO:0015031">
    <property type="term" value="P:protein transport"/>
    <property type="evidence" value="ECO:0007669"/>
    <property type="project" value="UniProtKB-UniRule"/>
</dbReference>
<dbReference type="InterPro" id="IPR037206">
    <property type="entry name" value="VPS28_C_sf"/>
</dbReference>
<dbReference type="PANTHER" id="PTHR12937">
    <property type="entry name" value="VACUOLAR PROTEIN SORTING 28, ISOFORM 2 VPS28"/>
    <property type="match status" value="1"/>
</dbReference>
<evidence type="ECO:0000259" key="7">
    <source>
        <dbReference type="PROSITE" id="PS51310"/>
    </source>
</evidence>
<accession>A0ABD2QGE1</accession>
<evidence type="ECO:0000256" key="4">
    <source>
        <dbReference type="ARBA" id="ARBA00022927"/>
    </source>
</evidence>
<dbReference type="GO" id="GO:0000813">
    <property type="term" value="C:ESCRT I complex"/>
    <property type="evidence" value="ECO:0007669"/>
    <property type="project" value="UniProtKB-UniRule"/>
</dbReference>
<comment type="similarity">
    <text evidence="5 6">Belongs to the VPS28 family.</text>
</comment>
<keyword evidence="4 5" id="KW-0653">Protein transport</keyword>
<organism evidence="9 10">
    <name type="scientific">Cichlidogyrus casuarinus</name>
    <dbReference type="NCBI Taxonomy" id="1844966"/>
    <lineage>
        <taxon>Eukaryota</taxon>
        <taxon>Metazoa</taxon>
        <taxon>Spiralia</taxon>
        <taxon>Lophotrochozoa</taxon>
        <taxon>Platyhelminthes</taxon>
        <taxon>Monogenea</taxon>
        <taxon>Monopisthocotylea</taxon>
        <taxon>Dactylogyridea</taxon>
        <taxon>Ancyrocephalidae</taxon>
        <taxon>Cichlidogyrus</taxon>
    </lineage>
</organism>
<dbReference type="FunFam" id="1.20.1440.200:FF:000001">
    <property type="entry name" value="Vacuolar protein sorting-associated protein 28 homolog"/>
    <property type="match status" value="1"/>
</dbReference>
<feature type="domain" description="VPS28 N-terminal" evidence="8">
    <location>
        <begin position="1"/>
        <end position="106"/>
    </location>
</feature>
<dbReference type="PIRSF" id="PIRSF017535">
    <property type="entry name" value="VPS28"/>
    <property type="match status" value="1"/>
</dbReference>
<evidence type="ECO:0000256" key="5">
    <source>
        <dbReference type="PIRNR" id="PIRNR017535"/>
    </source>
</evidence>